<keyword evidence="3" id="KW-1185">Reference proteome</keyword>
<proteinExistence type="predicted"/>
<keyword evidence="1" id="KW-0812">Transmembrane</keyword>
<reference evidence="3" key="1">
    <citation type="submission" date="2013-02" db="EMBL/GenBank/DDBJ databases">
        <title>The complete genome sequence of Corynebacterium casei LMG S-19264 (=DSM 44701).</title>
        <authorList>
            <person name="Ruckert C."/>
            <person name="Albersmeier A."/>
            <person name="Kalinowski J."/>
        </authorList>
    </citation>
    <scope>NUCLEOTIDE SEQUENCE [LARGE SCALE GENOMIC DNA]</scope>
    <source>
        <strain evidence="3">LMG S-19264</strain>
    </source>
</reference>
<keyword evidence="1" id="KW-0472">Membrane</keyword>
<dbReference type="Proteomes" id="UP000019226">
    <property type="component" value="Chromosome"/>
</dbReference>
<accession>A0ABM5PQ25</accession>
<keyword evidence="1" id="KW-1133">Transmembrane helix</keyword>
<dbReference type="GeneID" id="82877548"/>
<evidence type="ECO:0000256" key="1">
    <source>
        <dbReference type="SAM" id="Phobius"/>
    </source>
</evidence>
<evidence type="ECO:0008006" key="4">
    <source>
        <dbReference type="Google" id="ProtNLM"/>
    </source>
</evidence>
<evidence type="ECO:0000313" key="3">
    <source>
        <dbReference type="Proteomes" id="UP000019226"/>
    </source>
</evidence>
<gene>
    <name evidence="2" type="ORF">CCASEI_07000</name>
</gene>
<organism evidence="2 3">
    <name type="scientific">Corynebacterium casei LMG S-19264</name>
    <dbReference type="NCBI Taxonomy" id="1285583"/>
    <lineage>
        <taxon>Bacteria</taxon>
        <taxon>Bacillati</taxon>
        <taxon>Actinomycetota</taxon>
        <taxon>Actinomycetes</taxon>
        <taxon>Mycobacteriales</taxon>
        <taxon>Corynebacteriaceae</taxon>
        <taxon>Corynebacterium</taxon>
    </lineage>
</organism>
<protein>
    <recommendedName>
        <fullName evidence="4">SCP domain-containing protein</fullName>
    </recommendedName>
</protein>
<feature type="transmembrane region" description="Helical" evidence="1">
    <location>
        <begin position="6"/>
        <end position="27"/>
    </location>
</feature>
<dbReference type="RefSeq" id="WP_006823644.1">
    <property type="nucleotide sequence ID" value="NZ_CP004350.1"/>
</dbReference>
<name>A0ABM5PQ25_9CORY</name>
<evidence type="ECO:0000313" key="2">
    <source>
        <dbReference type="EMBL" id="AHI19971.1"/>
    </source>
</evidence>
<dbReference type="EMBL" id="CP004350">
    <property type="protein sequence ID" value="AHI19971.1"/>
    <property type="molecule type" value="Genomic_DNA"/>
</dbReference>
<sequence>MKTLTIAIISTVAIAAVAITITIFALGKAPFVISFVQEQEAQAHVSEQTKPEESKFDRLKRLDSLSRELQINSGVLHEPELDKAAHKHLERAMSGQVDWHTAPDNETDEGQAAAIGHEGQSHVGYSRNYLSELDGNIEHLEKTKDGIPSEIIDFGLAVGADSEYYYVVNIYTFDLEQLRK</sequence>